<keyword evidence="2" id="KW-0472">Membrane</keyword>
<feature type="compositionally biased region" description="Basic and acidic residues" evidence="1">
    <location>
        <begin position="751"/>
        <end position="770"/>
    </location>
</feature>
<evidence type="ECO:0000256" key="2">
    <source>
        <dbReference type="SAM" id="Phobius"/>
    </source>
</evidence>
<name>A0AAD6YFW0_9AGAR</name>
<proteinExistence type="predicted"/>
<evidence type="ECO:0000313" key="3">
    <source>
        <dbReference type="EMBL" id="KAJ7211211.1"/>
    </source>
</evidence>
<feature type="compositionally biased region" description="Acidic residues" evidence="1">
    <location>
        <begin position="421"/>
        <end position="434"/>
    </location>
</feature>
<organism evidence="3 4">
    <name type="scientific">Mycena pura</name>
    <dbReference type="NCBI Taxonomy" id="153505"/>
    <lineage>
        <taxon>Eukaryota</taxon>
        <taxon>Fungi</taxon>
        <taxon>Dikarya</taxon>
        <taxon>Basidiomycota</taxon>
        <taxon>Agaricomycotina</taxon>
        <taxon>Agaricomycetes</taxon>
        <taxon>Agaricomycetidae</taxon>
        <taxon>Agaricales</taxon>
        <taxon>Marasmiineae</taxon>
        <taxon>Mycenaceae</taxon>
        <taxon>Mycena</taxon>
    </lineage>
</organism>
<keyword evidence="2" id="KW-0812">Transmembrane</keyword>
<feature type="region of interest" description="Disordered" evidence="1">
    <location>
        <begin position="737"/>
        <end position="778"/>
    </location>
</feature>
<dbReference type="AlphaFoldDB" id="A0AAD6YFW0"/>
<feature type="transmembrane region" description="Helical" evidence="2">
    <location>
        <begin position="361"/>
        <end position="387"/>
    </location>
</feature>
<reference evidence="3" key="1">
    <citation type="submission" date="2023-03" db="EMBL/GenBank/DDBJ databases">
        <title>Massive genome expansion in bonnet fungi (Mycena s.s.) driven by repeated elements and novel gene families across ecological guilds.</title>
        <authorList>
            <consortium name="Lawrence Berkeley National Laboratory"/>
            <person name="Harder C.B."/>
            <person name="Miyauchi S."/>
            <person name="Viragh M."/>
            <person name="Kuo A."/>
            <person name="Thoen E."/>
            <person name="Andreopoulos B."/>
            <person name="Lu D."/>
            <person name="Skrede I."/>
            <person name="Drula E."/>
            <person name="Henrissat B."/>
            <person name="Morin E."/>
            <person name="Kohler A."/>
            <person name="Barry K."/>
            <person name="LaButti K."/>
            <person name="Morin E."/>
            <person name="Salamov A."/>
            <person name="Lipzen A."/>
            <person name="Mereny Z."/>
            <person name="Hegedus B."/>
            <person name="Baldrian P."/>
            <person name="Stursova M."/>
            <person name="Weitz H."/>
            <person name="Taylor A."/>
            <person name="Grigoriev I.V."/>
            <person name="Nagy L.G."/>
            <person name="Martin F."/>
            <person name="Kauserud H."/>
        </authorList>
    </citation>
    <scope>NUCLEOTIDE SEQUENCE</scope>
    <source>
        <strain evidence="3">9144</strain>
    </source>
</reference>
<feature type="region of interest" description="Disordered" evidence="1">
    <location>
        <begin position="465"/>
        <end position="511"/>
    </location>
</feature>
<keyword evidence="2" id="KW-1133">Transmembrane helix</keyword>
<dbReference type="EMBL" id="JARJCW010000026">
    <property type="protein sequence ID" value="KAJ7211211.1"/>
    <property type="molecule type" value="Genomic_DNA"/>
</dbReference>
<accession>A0AAD6YFW0</accession>
<feature type="region of interest" description="Disordered" evidence="1">
    <location>
        <begin position="392"/>
        <end position="436"/>
    </location>
</feature>
<evidence type="ECO:0008006" key="5">
    <source>
        <dbReference type="Google" id="ProtNLM"/>
    </source>
</evidence>
<feature type="compositionally biased region" description="Low complexity" evidence="1">
    <location>
        <begin position="492"/>
        <end position="507"/>
    </location>
</feature>
<feature type="region of interest" description="Disordered" evidence="1">
    <location>
        <begin position="631"/>
        <end position="717"/>
    </location>
</feature>
<comment type="caution">
    <text evidence="3">The sequence shown here is derived from an EMBL/GenBank/DDBJ whole genome shotgun (WGS) entry which is preliminary data.</text>
</comment>
<protein>
    <recommendedName>
        <fullName evidence="5">Transmembrane protein</fullName>
    </recommendedName>
</protein>
<evidence type="ECO:0000313" key="4">
    <source>
        <dbReference type="Proteomes" id="UP001219525"/>
    </source>
</evidence>
<feature type="compositionally biased region" description="Polar residues" evidence="1">
    <location>
        <begin position="647"/>
        <end position="668"/>
    </location>
</feature>
<gene>
    <name evidence="3" type="ORF">GGX14DRAFT_623857</name>
</gene>
<sequence length="778" mass="85094">MPGHSASAAFKKGTESITYNLNLACDKQKNWYCGSPQSRELAVPPARNINHPLSLETSRQKIQESSFGGVHGDADGRFEYDDADGRFVKTVDHAVEPYGQLWNLGPRHHYPFVDSPSLQTSRTTEKRYRKKAVDMSAPFVPAQDPDLMKYNFVSSRSSSIFSVCQPPITTLPHTPRSLPAIQQLHSTLLMFTCKFRNWIVLAVLLASTNTADGHGQPSPATATVSSHGRHQHNINYYYARQLMGDQPSSSTSYDFWWPYPPGGVPTSTTTFATSTPAVTLFTSSIDTSTPVSVFSFGSDMTSSAGVSTSSFSTLSASSSIPSSSTLSTSESMITINALPPSNTSVPFKSPHKLSMMSSNNFLYIVSACGAVGLLIGGVTAWCVYGCLTRNGHGRRRGRKSYGTLEVGPEYIPPTPRLDKEKEEEELDGEEGEWLGDEKLGQENEEEDAAHDEPNPETQAFLHPEAAHAKKRTLSTVSHSTVGGPVRTKSAVTSRSRAPSPTPSGRTSLFFDRPDSTDAVPWESLHHKSIKRDILARLRDDGEQDAGERVARRPWQAHGRHDSDLLVTDAQAGLWRASSHATSAAISRASSCVTASMALGFRIMSESPAGTPQREHDAEVFRWPSVREDKYTRAPTRVARSRSHSPEKASSSRTASPQKFQREAGQSPSKRARPKATGRTKEVDESSMQVRTPDRPADGGMSASKIRSVFPQSPPRISSPVLDEFLCFTPRIPEPSQMASFASFGLPPAEEEQPRDRNRSTGDRSVRDSNNRRGPTGHA</sequence>
<evidence type="ECO:0000256" key="1">
    <source>
        <dbReference type="SAM" id="MobiDB-lite"/>
    </source>
</evidence>
<keyword evidence="4" id="KW-1185">Reference proteome</keyword>
<dbReference type="Proteomes" id="UP001219525">
    <property type="component" value="Unassembled WGS sequence"/>
</dbReference>